<evidence type="ECO:0000313" key="1">
    <source>
        <dbReference type="EMBL" id="CPR11646.1"/>
    </source>
</evidence>
<dbReference type="InterPro" id="IPR003749">
    <property type="entry name" value="ThiS/MoaD-like"/>
</dbReference>
<dbReference type="Proteomes" id="UP000198875">
    <property type="component" value="Unassembled WGS sequence"/>
</dbReference>
<dbReference type="Pfam" id="PF02597">
    <property type="entry name" value="ThiS"/>
    <property type="match status" value="1"/>
</dbReference>
<dbReference type="AlphaFoldDB" id="A0A0U0W9I4"/>
<dbReference type="EMBL" id="CSTD01000003">
    <property type="protein sequence ID" value="CPR11646.1"/>
    <property type="molecule type" value="Genomic_DNA"/>
</dbReference>
<gene>
    <name evidence="1" type="primary">thiS</name>
    <name evidence="1" type="ORF">BN971_02933</name>
</gene>
<dbReference type="PANTHER" id="PTHR34472:SF1">
    <property type="entry name" value="SULFUR CARRIER PROTEIN THIS"/>
    <property type="match status" value="1"/>
</dbReference>
<dbReference type="OrthoDB" id="163636at2"/>
<proteinExistence type="predicted"/>
<accession>A0A0U0W9I4</accession>
<reference evidence="1 2" key="1">
    <citation type="submission" date="2015-03" db="EMBL/GenBank/DDBJ databases">
        <authorList>
            <person name="Murphy D."/>
        </authorList>
    </citation>
    <scope>NUCLEOTIDE SEQUENCE [LARGE SCALE GENOMIC DNA]</scope>
    <source>
        <strain evidence="1 2">DSM 44277</strain>
    </source>
</reference>
<dbReference type="InterPro" id="IPR016155">
    <property type="entry name" value="Mopterin_synth/thiamin_S_b"/>
</dbReference>
<dbReference type="InterPro" id="IPR012675">
    <property type="entry name" value="Beta-grasp_dom_sf"/>
</dbReference>
<dbReference type="InterPro" id="IPR010035">
    <property type="entry name" value="Thi_S"/>
</dbReference>
<sequence>MIVTVNEHSVEIDAHTTVAALLESLGYPDRGVAVAVGSSVLPRSDWGTTLFDGARLEVVTAVQGG</sequence>
<protein>
    <submittedName>
        <fullName evidence="1">Thiamine biosynthesis protein ThiS</fullName>
    </submittedName>
</protein>
<name>A0A0U0W9I4_MYCBE</name>
<dbReference type="SUPFAM" id="SSF54285">
    <property type="entry name" value="MoaD/ThiS"/>
    <property type="match status" value="1"/>
</dbReference>
<dbReference type="CDD" id="cd00565">
    <property type="entry name" value="Ubl_ThiS"/>
    <property type="match status" value="1"/>
</dbReference>
<dbReference type="Gene3D" id="3.10.20.30">
    <property type="match status" value="1"/>
</dbReference>
<organism evidence="1 2">
    <name type="scientific">Mycobacterium bohemicum DSM 44277</name>
    <dbReference type="NCBI Taxonomy" id="1236609"/>
    <lineage>
        <taxon>Bacteria</taxon>
        <taxon>Bacillati</taxon>
        <taxon>Actinomycetota</taxon>
        <taxon>Actinomycetes</taxon>
        <taxon>Mycobacteriales</taxon>
        <taxon>Mycobacteriaceae</taxon>
        <taxon>Mycobacterium</taxon>
    </lineage>
</organism>
<evidence type="ECO:0000313" key="2">
    <source>
        <dbReference type="Proteomes" id="UP000198875"/>
    </source>
</evidence>
<dbReference type="RefSeq" id="WP_085179438.1">
    <property type="nucleotide sequence ID" value="NZ_CSTD01000003.1"/>
</dbReference>
<dbReference type="NCBIfam" id="TIGR01683">
    <property type="entry name" value="thiS"/>
    <property type="match status" value="1"/>
</dbReference>
<dbReference type="PANTHER" id="PTHR34472">
    <property type="entry name" value="SULFUR CARRIER PROTEIN THIS"/>
    <property type="match status" value="1"/>
</dbReference>